<evidence type="ECO:0000256" key="7">
    <source>
        <dbReference type="SAM" id="MobiDB-lite"/>
    </source>
</evidence>
<comment type="similarity">
    <text evidence="1">Belongs to the universal ribosomal protein uS10 family.</text>
</comment>
<evidence type="ECO:0000256" key="1">
    <source>
        <dbReference type="ARBA" id="ARBA00007102"/>
    </source>
</evidence>
<keyword evidence="3" id="KW-0687">Ribonucleoprotein</keyword>
<dbReference type="HAMAP" id="MF_00508">
    <property type="entry name" value="Ribosomal_uS10"/>
    <property type="match status" value="1"/>
</dbReference>
<accession>A0A0H1BHF0</accession>
<dbReference type="GO" id="GO:0006412">
    <property type="term" value="P:translation"/>
    <property type="evidence" value="ECO:0007669"/>
    <property type="project" value="InterPro"/>
</dbReference>
<evidence type="ECO:0000256" key="4">
    <source>
        <dbReference type="ARBA" id="ARBA00035261"/>
    </source>
</evidence>
<keyword evidence="10" id="KW-1185">Reference proteome</keyword>
<evidence type="ECO:0000256" key="2">
    <source>
        <dbReference type="ARBA" id="ARBA00022980"/>
    </source>
</evidence>
<dbReference type="InterPro" id="IPR027486">
    <property type="entry name" value="Ribosomal_uS10_dom"/>
</dbReference>
<dbReference type="Pfam" id="PF00338">
    <property type="entry name" value="Ribosomal_S10"/>
    <property type="match status" value="1"/>
</dbReference>
<protein>
    <recommendedName>
        <fullName evidence="4">Small ribosomal subunit protein uS10m</fullName>
    </recommendedName>
    <alternativeName>
        <fullName evidence="5">37S ribosomal protein S10, mitochondrial</fullName>
    </alternativeName>
    <alternativeName>
        <fullName evidence="6">Mitochondrial ribosomal small subunit protein 10</fullName>
    </alternativeName>
</protein>
<feature type="region of interest" description="Disordered" evidence="7">
    <location>
        <begin position="23"/>
        <end position="67"/>
    </location>
</feature>
<dbReference type="GO" id="GO:0003735">
    <property type="term" value="F:structural constituent of ribosome"/>
    <property type="evidence" value="ECO:0007669"/>
    <property type="project" value="InterPro"/>
</dbReference>
<dbReference type="OrthoDB" id="366214at2759"/>
<dbReference type="AlphaFoldDB" id="A0A0H1BHF0"/>
<feature type="domain" description="Small ribosomal subunit protein uS10" evidence="8">
    <location>
        <begin position="104"/>
        <end position="201"/>
    </location>
</feature>
<evidence type="ECO:0000259" key="8">
    <source>
        <dbReference type="SMART" id="SM01403"/>
    </source>
</evidence>
<comment type="caution">
    <text evidence="9">The sequence shown here is derived from an EMBL/GenBank/DDBJ whole genome shotgun (WGS) entry which is preliminary data.</text>
</comment>
<gene>
    <name evidence="9" type="ORF">EMPG_14166</name>
</gene>
<dbReference type="GO" id="GO:1990904">
    <property type="term" value="C:ribonucleoprotein complex"/>
    <property type="evidence" value="ECO:0007669"/>
    <property type="project" value="UniProtKB-KW"/>
</dbReference>
<dbReference type="SUPFAM" id="SSF54999">
    <property type="entry name" value="Ribosomal protein S10"/>
    <property type="match status" value="1"/>
</dbReference>
<dbReference type="InterPro" id="IPR036838">
    <property type="entry name" value="Ribosomal_uS10_dom_sf"/>
</dbReference>
<dbReference type="PANTHER" id="PTHR11700">
    <property type="entry name" value="30S RIBOSOMAL PROTEIN S10 FAMILY MEMBER"/>
    <property type="match status" value="1"/>
</dbReference>
<dbReference type="Proteomes" id="UP000053573">
    <property type="component" value="Unassembled WGS sequence"/>
</dbReference>
<evidence type="ECO:0000256" key="5">
    <source>
        <dbReference type="ARBA" id="ARBA00042916"/>
    </source>
</evidence>
<evidence type="ECO:0000313" key="10">
    <source>
        <dbReference type="Proteomes" id="UP000053573"/>
    </source>
</evidence>
<evidence type="ECO:0000313" key="9">
    <source>
        <dbReference type="EMBL" id="KLJ10452.1"/>
    </source>
</evidence>
<dbReference type="GO" id="GO:0005840">
    <property type="term" value="C:ribosome"/>
    <property type="evidence" value="ECO:0007669"/>
    <property type="project" value="UniProtKB-KW"/>
</dbReference>
<proteinExistence type="inferred from homology"/>
<sequence length="260" mass="29378">MFSANSMRSVWRSNKRLKILSPFRPISTSHPPAQESGSPSAQNPSTTAVSSEIRTPSASLESTPKEWGERLDQIGSKFRLPRSVQAVYLKPLRRKAEFGLPVCDLQLRSYSARHVEFFADFALRAAYYLNLPAFGPAPLPRITERWTVLKSNFAHKKSQENFERVTLRRLIQIKDGHPDVVQTWLAFLRKHAFHGVGMKANVWDHSPIGVGKLMDETTAELDSAIEEKLANFGSSKKALEQAESVADLVDRRKFMNNNSR</sequence>
<reference evidence="10" key="1">
    <citation type="journal article" date="2015" name="PLoS Genet.">
        <title>The dynamic genome and transcriptome of the human fungal pathogen Blastomyces and close relative Emmonsia.</title>
        <authorList>
            <person name="Munoz J.F."/>
            <person name="Gauthier G.M."/>
            <person name="Desjardins C.A."/>
            <person name="Gallo J.E."/>
            <person name="Holder J."/>
            <person name="Sullivan T.D."/>
            <person name="Marty A.J."/>
            <person name="Carmen J.C."/>
            <person name="Chen Z."/>
            <person name="Ding L."/>
            <person name="Gujja S."/>
            <person name="Magrini V."/>
            <person name="Misas E."/>
            <person name="Mitreva M."/>
            <person name="Priest M."/>
            <person name="Saif S."/>
            <person name="Whiston E.A."/>
            <person name="Young S."/>
            <person name="Zeng Q."/>
            <person name="Goldman W.E."/>
            <person name="Mardis E.R."/>
            <person name="Taylor J.W."/>
            <person name="McEwen J.G."/>
            <person name="Clay O.K."/>
            <person name="Klein B.S."/>
            <person name="Cuomo C.A."/>
        </authorList>
    </citation>
    <scope>NUCLEOTIDE SEQUENCE [LARGE SCALE GENOMIC DNA]</scope>
    <source>
        <strain evidence="10">UAMH 139</strain>
    </source>
</reference>
<evidence type="ECO:0000256" key="6">
    <source>
        <dbReference type="ARBA" id="ARBA00078476"/>
    </source>
</evidence>
<name>A0A0H1BHF0_9EURO</name>
<dbReference type="Gene3D" id="3.30.70.600">
    <property type="entry name" value="Ribosomal protein S10 domain"/>
    <property type="match status" value="1"/>
</dbReference>
<dbReference type="SMART" id="SM01403">
    <property type="entry name" value="Ribosomal_S10"/>
    <property type="match status" value="1"/>
</dbReference>
<dbReference type="STRING" id="2060906.A0A0H1BHF0"/>
<keyword evidence="2" id="KW-0689">Ribosomal protein</keyword>
<dbReference type="FunFam" id="3.30.70.600:FF:000003">
    <property type="entry name" value="30S ribosomal protein S10"/>
    <property type="match status" value="1"/>
</dbReference>
<dbReference type="InterPro" id="IPR001848">
    <property type="entry name" value="Ribosomal_uS10"/>
</dbReference>
<dbReference type="EMBL" id="LDEV01002033">
    <property type="protein sequence ID" value="KLJ10452.1"/>
    <property type="molecule type" value="Genomic_DNA"/>
</dbReference>
<organism evidence="9 10">
    <name type="scientific">Blastomyces silverae</name>
    <dbReference type="NCBI Taxonomy" id="2060906"/>
    <lineage>
        <taxon>Eukaryota</taxon>
        <taxon>Fungi</taxon>
        <taxon>Dikarya</taxon>
        <taxon>Ascomycota</taxon>
        <taxon>Pezizomycotina</taxon>
        <taxon>Eurotiomycetes</taxon>
        <taxon>Eurotiomycetidae</taxon>
        <taxon>Onygenales</taxon>
        <taxon>Ajellomycetaceae</taxon>
        <taxon>Blastomyces</taxon>
    </lineage>
</organism>
<feature type="compositionally biased region" description="Polar residues" evidence="7">
    <location>
        <begin position="26"/>
        <end position="62"/>
    </location>
</feature>
<evidence type="ECO:0000256" key="3">
    <source>
        <dbReference type="ARBA" id="ARBA00023274"/>
    </source>
</evidence>